<feature type="non-terminal residue" evidence="1">
    <location>
        <position position="68"/>
    </location>
</feature>
<accession>A0A0B6Y4I0</accession>
<gene>
    <name evidence="1" type="primary">ORF12881</name>
</gene>
<name>A0A0B6Y4I0_9EUPU</name>
<organism evidence="1">
    <name type="scientific">Arion vulgaris</name>
    <dbReference type="NCBI Taxonomy" id="1028688"/>
    <lineage>
        <taxon>Eukaryota</taxon>
        <taxon>Metazoa</taxon>
        <taxon>Spiralia</taxon>
        <taxon>Lophotrochozoa</taxon>
        <taxon>Mollusca</taxon>
        <taxon>Gastropoda</taxon>
        <taxon>Heterobranchia</taxon>
        <taxon>Euthyneura</taxon>
        <taxon>Panpulmonata</taxon>
        <taxon>Eupulmonata</taxon>
        <taxon>Stylommatophora</taxon>
        <taxon>Helicina</taxon>
        <taxon>Arionoidea</taxon>
        <taxon>Arionidae</taxon>
        <taxon>Arion</taxon>
    </lineage>
</organism>
<proteinExistence type="predicted"/>
<dbReference type="AlphaFoldDB" id="A0A0B6Y4I0"/>
<sequence>MLCTNTRYSIGFLRDLKKNSSCKNKIDLKGKRTNTSIVSKNYVPTMPTAFPCPNWASQSSPYSSNVTI</sequence>
<evidence type="ECO:0000313" key="1">
    <source>
        <dbReference type="EMBL" id="CEK51232.1"/>
    </source>
</evidence>
<reference evidence="1" key="1">
    <citation type="submission" date="2014-12" db="EMBL/GenBank/DDBJ databases">
        <title>Insight into the proteome of Arion vulgaris.</title>
        <authorList>
            <person name="Aradska J."/>
            <person name="Bulat T."/>
            <person name="Smidak R."/>
            <person name="Sarate P."/>
            <person name="Gangsoo J."/>
            <person name="Sialana F."/>
            <person name="Bilban M."/>
            <person name="Lubec G."/>
        </authorList>
    </citation>
    <scope>NUCLEOTIDE SEQUENCE</scope>
    <source>
        <tissue evidence="1">Skin</tissue>
    </source>
</reference>
<protein>
    <submittedName>
        <fullName evidence="1">Uncharacterized protein</fullName>
    </submittedName>
</protein>
<dbReference type="EMBL" id="HACG01004367">
    <property type="protein sequence ID" value="CEK51232.1"/>
    <property type="molecule type" value="Transcribed_RNA"/>
</dbReference>